<dbReference type="InterPro" id="IPR000210">
    <property type="entry name" value="BTB/POZ_dom"/>
</dbReference>
<keyword evidence="5" id="KW-0539">Nucleus</keyword>
<protein>
    <recommendedName>
        <fullName evidence="8">Beta-catenin-like protein 1</fullName>
    </recommendedName>
    <alternativeName>
        <fullName evidence="9">Nuclear-associated protein</fullName>
    </alternativeName>
</protein>
<feature type="domain" description="BTB" evidence="11">
    <location>
        <begin position="685"/>
        <end position="757"/>
    </location>
</feature>
<evidence type="ECO:0000256" key="4">
    <source>
        <dbReference type="ARBA" id="ARBA00023054"/>
    </source>
</evidence>
<comment type="subcellular location">
    <subcellularLocation>
        <location evidence="1">Nucleus</location>
    </subcellularLocation>
</comment>
<comment type="caution">
    <text evidence="12">The sequence shown here is derived from an EMBL/GenBank/DDBJ whole genome shotgun (WGS) entry which is preliminary data.</text>
</comment>
<dbReference type="SMART" id="SM00225">
    <property type="entry name" value="BTB"/>
    <property type="match status" value="6"/>
</dbReference>
<dbReference type="Gene3D" id="1.25.10.10">
    <property type="entry name" value="Leucine-rich Repeat Variant"/>
    <property type="match status" value="1"/>
</dbReference>
<evidence type="ECO:0000256" key="7">
    <source>
        <dbReference type="ARBA" id="ARBA00061776"/>
    </source>
</evidence>
<dbReference type="PROSITE" id="PS50097">
    <property type="entry name" value="BTB"/>
    <property type="match status" value="3"/>
</dbReference>
<accession>A0A4S2KBN7</accession>
<evidence type="ECO:0000256" key="5">
    <source>
        <dbReference type="ARBA" id="ARBA00023242"/>
    </source>
</evidence>
<dbReference type="EMBL" id="QBLH01003159">
    <property type="protein sequence ID" value="TGZ44698.1"/>
    <property type="molecule type" value="Genomic_DNA"/>
</dbReference>
<feature type="domain" description="BTB" evidence="11">
    <location>
        <begin position="970"/>
        <end position="1039"/>
    </location>
</feature>
<keyword evidence="3" id="KW-0677">Repeat</keyword>
<comment type="subunit">
    <text evidence="7">Component of the PRP19-CDC5L splicing complex composed of a core complex comprising a homotetramer of PRPF19, CDC5L, PLRG1 and BCAS2, and at least three less stably associated proteins CTNNBL1, CWC15 and HSPA8. Interacts directly with CWC15 and CDC5L in the complex. Interacts with AICDA; the interaction is important for the antibody diversification activity of AICDA. Interacts with PRPF31 (via its NLS). Interacts (via its N-terminal NLS) with KPNA1 and KPNA2.</text>
</comment>
<keyword evidence="2" id="KW-0597">Phosphoprotein</keyword>
<comment type="function">
    <text evidence="6">Component of the PRP19-CDC5L complex that forms an integral part of the spliceosome and is required for activating pre-mRNA splicing. Participates in AID/AICDA-mediated somatic hypermutation (SHM) and class-switch recombination (CSR), 2 processes resulting in the production of high-affinity, mutated isotype-switched antibodies.</text>
</comment>
<dbReference type="InterPro" id="IPR013180">
    <property type="entry name" value="CTNNBL1_N"/>
</dbReference>
<evidence type="ECO:0000313" key="13">
    <source>
        <dbReference type="Proteomes" id="UP000310200"/>
    </source>
</evidence>
<feature type="domain" description="BTB" evidence="11">
    <location>
        <begin position="1958"/>
        <end position="2027"/>
    </location>
</feature>
<dbReference type="InterPro" id="IPR011333">
    <property type="entry name" value="SKP1/BTB/POZ_sf"/>
</dbReference>
<dbReference type="Proteomes" id="UP000310200">
    <property type="component" value="Unassembled WGS sequence"/>
</dbReference>
<evidence type="ECO:0000256" key="3">
    <source>
        <dbReference type="ARBA" id="ARBA00022737"/>
    </source>
</evidence>
<keyword evidence="13" id="KW-1185">Reference proteome</keyword>
<feature type="compositionally biased region" description="Polar residues" evidence="10">
    <location>
        <begin position="1"/>
        <end position="10"/>
    </location>
</feature>
<dbReference type="FunFam" id="1.25.10.10:FF:001136">
    <property type="entry name" value="Beta-catenin-like protein 1"/>
    <property type="match status" value="1"/>
</dbReference>
<proteinExistence type="predicted"/>
<evidence type="ECO:0000256" key="8">
    <source>
        <dbReference type="ARBA" id="ARBA00070106"/>
    </source>
</evidence>
<feature type="non-terminal residue" evidence="12">
    <location>
        <position position="1"/>
    </location>
</feature>
<dbReference type="Pfam" id="PF00651">
    <property type="entry name" value="BTB"/>
    <property type="match status" value="5"/>
</dbReference>
<dbReference type="Pfam" id="PF08216">
    <property type="entry name" value="CTNNBL"/>
    <property type="match status" value="1"/>
</dbReference>
<evidence type="ECO:0000256" key="6">
    <source>
        <dbReference type="ARBA" id="ARBA00058456"/>
    </source>
</evidence>
<evidence type="ECO:0000256" key="1">
    <source>
        <dbReference type="ARBA" id="ARBA00004123"/>
    </source>
</evidence>
<dbReference type="GO" id="GO:0005681">
    <property type="term" value="C:spliceosomal complex"/>
    <property type="evidence" value="ECO:0007669"/>
    <property type="project" value="TreeGrafter"/>
</dbReference>
<dbReference type="CDD" id="cd18186">
    <property type="entry name" value="BTB_POZ_ZBTB_KLHL-like"/>
    <property type="match status" value="2"/>
</dbReference>
<dbReference type="SUPFAM" id="SSF54695">
    <property type="entry name" value="POZ domain"/>
    <property type="match status" value="5"/>
</dbReference>
<reference evidence="12 13" key="1">
    <citation type="journal article" date="2019" name="Philos. Trans. R. Soc. Lond., B, Biol. Sci.">
        <title>Ant behaviour and brain gene expression of defending hosts depend on the ecological success of the intruding social parasite.</title>
        <authorList>
            <person name="Kaur R."/>
            <person name="Stoldt M."/>
            <person name="Jongepier E."/>
            <person name="Feldmeyer B."/>
            <person name="Menzel F."/>
            <person name="Bornberg-Bauer E."/>
            <person name="Foitzik S."/>
        </authorList>
    </citation>
    <scope>NUCLEOTIDE SEQUENCE [LARGE SCALE GENOMIC DNA]</scope>
    <source>
        <tissue evidence="12">Whole body</tissue>
    </source>
</reference>
<feature type="region of interest" description="Disordered" evidence="10">
    <location>
        <begin position="534"/>
        <end position="556"/>
    </location>
</feature>
<dbReference type="PANTHER" id="PTHR14978">
    <property type="entry name" value="BETA-CATENIN-LIKE PROTEIN 1 NUCLEAR ASSOCIATED PROTEIN"/>
    <property type="match status" value="1"/>
</dbReference>
<evidence type="ECO:0000259" key="11">
    <source>
        <dbReference type="PROSITE" id="PS50097"/>
    </source>
</evidence>
<dbReference type="PANTHER" id="PTHR14978:SF0">
    <property type="entry name" value="BETA-CATENIN-LIKE PROTEIN 1"/>
    <property type="match status" value="1"/>
</dbReference>
<dbReference type="STRING" id="300112.A0A4S2KBN7"/>
<evidence type="ECO:0000313" key="12">
    <source>
        <dbReference type="EMBL" id="TGZ44698.1"/>
    </source>
</evidence>
<evidence type="ECO:0000256" key="9">
    <source>
        <dbReference type="ARBA" id="ARBA00083862"/>
    </source>
</evidence>
<sequence length="2411" mass="276375">ISDTEVQNLSTDDEDDENTLEKEETVSSPALPSYIKSYSQTHIESTIVDQTWKIDKIMRFNRITNIIPFPAFLKIDTLIIHCKFEIFHNLINKTVHMNLLPSSTEFSKDVTHVEDSTLDECRSREAESIKFIVGKKQYVISKKLLYATNSLYFQDICLTYEGIAGIEKDMTKELVTDNEVESFKQILLYILTGSIEQCDYEMLQKLLTAADKYDVATLKLTSMSLKKLEILSLTNQDSAKKQTMEEEQVPMSSVACVLSTSEGSKTTETTPSTKAANNTPVAPFSQIFSSSSATPLFNESKTTIAFDTDKPSLFAATDSKQPGFAMLENKISTFGGNTESKSIFGATITKLPVFNSPPPATTPLPTFDTLSNKTTSSPFGSSNASVFGNSTTPALGGVTTTPTIVSTTKPGETNAPNSSLFTFTFGSASSQQSASSGFNFSANLAFSSNAKFLETHSAAFIKFHIIEIRDTKEFRNLPPEDFNKIMELIEKSEISDKKEVENISTNMSISLEKRKGSLSSTDQDSAEKRIRLMEEKQMSNSEEVRNVSENNTPKEQRTVSSPILPIYIKSFSETHMESTIIDHTWKINQFLRFHEIKNAITFSSFPEIDKCEILMNVSRQPDTSYVIKFYILTSNSFDGSCNTSIMLEPETVISVNFISGHMSNMTLLITKCREDSTFDESRNEELIKFIIGEKQYVISKKSLRATHSNYFINICRTHEGKEKNMTINMNELVADNEVESFRQILLFILTGSIDHGDYDMLKELLTTAHKYDTSDSEEESDEDICTEIVPGKEQTVSLPLSPSYIKSCSRTQIKSTIVDHTWKIDQFMCLPNIMSMIKSPLFPDTGQYMIQIDISRQSDTIFVFKFCILTSKTFNGSCTTTIMLQPDARTLTSRFITGGISNKTLLLEISTSNFRIHYSDTLIVHCKLEYFHDLEHKTTRMNLIPSSTVFSKDARYFENLIFDKEPKDEESIKFVVGREQYFVSKKLLWASKSSYFKNICRTHEQGREKNMTKELTSNELQTFKQILLYIITGSVKQCDHDMLKKLLTAADKYDVLALKLTCEHYLLRSLTIENAVELVQLASSCNAKFLEPPNTSKRPAAGEEDDDDEWEIVRQSKKLDELTEKEKQDILNKETKAPEVEALDEATLERLILLFEKRALRNQKMRVKFPDQPEKFMESEVELHETMQKLQIAVTNPTNLYLYCILMVKLGAVPSLLELLSHKNTDIAVGVVELLFEFTYDTYYNILDAIQKESADTFINALLEQQVFTLLVQNLERLDETVVKEDTGVCHTLEFFDELLEFRPDLCADAGKQGLMQWLLSRVKIITKTFSDLNHIWACSLLSKLVEHTPENRLLLGDLDGIDVLLQQLAYLPRSQNREKYDDERIMKDLFDVLCSSLMATVNRDRFLRGGGLQIMNLMLREKEMSWDGSLKVLDHAMNGPDGKDNCSKFTSDSEKEVKDISTEIVPEKEKTVSSPFISSSYIKSCSKTQMKSTILDHTWRIDQFIRLSRMMNTIRSSSFPETVLFSSSILGRMSDMTLLIRFSTEKLQDYTKDTLVINFKFEIFHALINKAIHINIPSSTTVLNRVKSLENSTVEFKSENEKSVKFIVGEEQYVVSKELLYASNSSYFKNICLTHEGREKNMTRELTNDELLNFKQILIFILTGSIDQCDYDMLKKLLKAVDTYDVPNLKLMCERYLLRHITIKNALELRQLASSCNAKSLETHSAKFIQFHIKEIKLKMYSLTLSDQDSPEKEICEMEEEEMVKSKEGADNKIILKKKQTVSSPFLPSYTKSYSQTRFEIFDKEVENISTDDRGYTEKGADKRFLFNRTDALIVHCKFEIFHNLINKTIQVSRDVICSEDSTFDEFRSRDEDSIKFIVGKEQYVLSRKLLCDSDSSYFKYICKHKEKVKDMTNELITDNEIQTLADFNIHFNWLNRTIYVNSSSYDSTFEFASKNESFKFIVGEEEYVISKKLLCDTNSSYFKYICRTHKEKEKDMTNELVTDNEVESFKQVLLYITTDSIDQGDYEMLKNLLTAADKYDVPSLKLTCQHYLLCSLTIENAVELMQLALSSNAKYLETHSATFFKFYMKEMRDTIAFKSLSQEDLNKIMELIEKSKFEGDYKMLKKLLTAADKYDVPTLKLTCQHYLLRSLTIENAVELVQLASSSNAKFLETHSDTIAFKSLSQEDLYKIMELIEKKMKLYIVALEEDSAKKQIRKMEEKQIFDKEVENISTDDRGYTEKGADKRFLFNRTGALIVHCKFEIFHNLINKTIRMNLLPSTEVSKDVICSEDSTFDEFRSRDEDSIKFIVGKEQYVLSRKLLCDSYSVTLNISANIRKIYHLHKISYSKIYIIKNNIINNYKNTNVRWYVVPVHTQKLILFILRRSSKAFALNVGQIFVASLECFATNKM</sequence>
<gene>
    <name evidence="12" type="ORF">DBV15_11441</name>
</gene>
<dbReference type="GO" id="GO:0010467">
    <property type="term" value="P:gene expression"/>
    <property type="evidence" value="ECO:0007669"/>
    <property type="project" value="UniProtKB-ARBA"/>
</dbReference>
<dbReference type="InterPro" id="IPR011989">
    <property type="entry name" value="ARM-like"/>
</dbReference>
<organism evidence="12 13">
    <name type="scientific">Temnothorax longispinosus</name>
    <dbReference type="NCBI Taxonomy" id="300112"/>
    <lineage>
        <taxon>Eukaryota</taxon>
        <taxon>Metazoa</taxon>
        <taxon>Ecdysozoa</taxon>
        <taxon>Arthropoda</taxon>
        <taxon>Hexapoda</taxon>
        <taxon>Insecta</taxon>
        <taxon>Pterygota</taxon>
        <taxon>Neoptera</taxon>
        <taxon>Endopterygota</taxon>
        <taxon>Hymenoptera</taxon>
        <taxon>Apocrita</taxon>
        <taxon>Aculeata</taxon>
        <taxon>Formicoidea</taxon>
        <taxon>Formicidae</taxon>
        <taxon>Myrmicinae</taxon>
        <taxon>Temnothorax</taxon>
    </lineage>
</organism>
<name>A0A4S2KBN7_9HYME</name>
<dbReference type="Gene3D" id="3.30.710.10">
    <property type="entry name" value="Potassium Channel Kv1.1, Chain A"/>
    <property type="match status" value="6"/>
</dbReference>
<dbReference type="InterPro" id="IPR039678">
    <property type="entry name" value="CTNNBL1"/>
</dbReference>
<evidence type="ECO:0000256" key="10">
    <source>
        <dbReference type="SAM" id="MobiDB-lite"/>
    </source>
</evidence>
<keyword evidence="4" id="KW-0175">Coiled coil</keyword>
<evidence type="ECO:0000256" key="2">
    <source>
        <dbReference type="ARBA" id="ARBA00022553"/>
    </source>
</evidence>
<feature type="region of interest" description="Disordered" evidence="10">
    <location>
        <begin position="1"/>
        <end position="28"/>
    </location>
</feature>
<dbReference type="InterPro" id="IPR016024">
    <property type="entry name" value="ARM-type_fold"/>
</dbReference>
<dbReference type="SMART" id="SM01156">
    <property type="entry name" value="DUF1716"/>
    <property type="match status" value="1"/>
</dbReference>
<dbReference type="SUPFAM" id="SSF48371">
    <property type="entry name" value="ARM repeat"/>
    <property type="match status" value="1"/>
</dbReference>